<feature type="region of interest" description="Disordered" evidence="1">
    <location>
        <begin position="530"/>
        <end position="581"/>
    </location>
</feature>
<dbReference type="Proteomes" id="UP000694429">
    <property type="component" value="Chromosome 18"/>
</dbReference>
<evidence type="ECO:0000256" key="2">
    <source>
        <dbReference type="SAM" id="SignalP"/>
    </source>
</evidence>
<accession>A0A8C0RSW1</accession>
<dbReference type="PANTHER" id="PTHR13147">
    <property type="entry name" value="FOUR-JOINTED BOX PROTEIN 1"/>
    <property type="match status" value="1"/>
</dbReference>
<feature type="compositionally biased region" description="Low complexity" evidence="1">
    <location>
        <begin position="235"/>
        <end position="258"/>
    </location>
</feature>
<feature type="region of interest" description="Disordered" evidence="1">
    <location>
        <begin position="351"/>
        <end position="463"/>
    </location>
</feature>
<feature type="signal peptide" evidence="2">
    <location>
        <begin position="1"/>
        <end position="24"/>
    </location>
</feature>
<feature type="chain" id="PRO_5034852931" evidence="2">
    <location>
        <begin position="25"/>
        <end position="581"/>
    </location>
</feature>
<evidence type="ECO:0000256" key="1">
    <source>
        <dbReference type="SAM" id="MobiDB-lite"/>
    </source>
</evidence>
<protein>
    <submittedName>
        <fullName evidence="3">Uncharacterized protein</fullName>
    </submittedName>
</protein>
<feature type="compositionally biased region" description="Pro residues" evidence="1">
    <location>
        <begin position="420"/>
        <end position="429"/>
    </location>
</feature>
<name>A0A8C0RSW1_CANLF</name>
<organism evidence="3 4">
    <name type="scientific">Canis lupus familiaris</name>
    <name type="common">Dog</name>
    <name type="synonym">Canis familiaris</name>
    <dbReference type="NCBI Taxonomy" id="9615"/>
    <lineage>
        <taxon>Eukaryota</taxon>
        <taxon>Metazoa</taxon>
        <taxon>Chordata</taxon>
        <taxon>Craniata</taxon>
        <taxon>Vertebrata</taxon>
        <taxon>Euteleostomi</taxon>
        <taxon>Mammalia</taxon>
        <taxon>Eutheria</taxon>
        <taxon>Laurasiatheria</taxon>
        <taxon>Carnivora</taxon>
        <taxon>Caniformia</taxon>
        <taxon>Canidae</taxon>
        <taxon>Canis</taxon>
    </lineage>
</organism>
<keyword evidence="2" id="KW-0732">Signal</keyword>
<feature type="compositionally biased region" description="Gly residues" evidence="1">
    <location>
        <begin position="315"/>
        <end position="333"/>
    </location>
</feature>
<feature type="compositionally biased region" description="Basic residues" evidence="1">
    <location>
        <begin position="447"/>
        <end position="456"/>
    </location>
</feature>
<feature type="region of interest" description="Disordered" evidence="1">
    <location>
        <begin position="28"/>
        <end position="65"/>
    </location>
</feature>
<dbReference type="PANTHER" id="PTHR13147:SF5">
    <property type="entry name" value="FOUR-JOINTED BOX PROTEIN 1"/>
    <property type="match status" value="1"/>
</dbReference>
<feature type="compositionally biased region" description="Pro residues" evidence="1">
    <location>
        <begin position="32"/>
        <end position="56"/>
    </location>
</feature>
<feature type="compositionally biased region" description="Pro residues" evidence="1">
    <location>
        <begin position="532"/>
        <end position="546"/>
    </location>
</feature>
<dbReference type="PRINTS" id="PR02072">
    <property type="entry name" value="4JOINTEDBOX1"/>
</dbReference>
<feature type="region of interest" description="Disordered" evidence="1">
    <location>
        <begin position="187"/>
        <end position="337"/>
    </location>
</feature>
<dbReference type="AlphaFoldDB" id="A0A8C0RSW1"/>
<reference evidence="3" key="2">
    <citation type="submission" date="2025-08" db="UniProtKB">
        <authorList>
            <consortium name="Ensembl"/>
        </authorList>
    </citation>
    <scope>IDENTIFICATION</scope>
</reference>
<evidence type="ECO:0000313" key="4">
    <source>
        <dbReference type="Proteomes" id="UP000694429"/>
    </source>
</evidence>
<sequence length="581" mass="59184">MRDAAAAAAAAAGLWLLALGSLLALRGGLPAPRSPPPADRLPRRPGPAPRPPPAPAPARDARGGSPKTFRALLTLAAGAGGGGAARGPPGGREGRAAVRGGVFWSRGLEERVPRGFSEAQAAAWLEAARGARVVALERGGCGRSSNRLARFADGTRACVRYGVSPEQIQGEALSFYLARLLGPPAPRAAAGPGPRGGSRRAVGAGAGRAPRRALGGGQRGEPDALAAQPHGRGGARALALRGRPAAAAAGRRGRAGQPQPGGAGGPGAVDRPDPFRLPDGQLRPAGQQPLQPAVGPARHAARHQQPAPRPRRGAGLSGQRGGPGARLPGGGHVGQVQRAAAAVGVRVPRADGAARAGAAPRPGRGRAAAAPLPAPRASLPGAGRARRPPRAAAAAPPRLPRQAHFALQGQVRPPPRDLASPPPAVPPHPGGEGERPPGPGEAGRAARSGKGRRPGHRPTPSPWLRAARRLKLLLGCTHLPCPLLSISCRLLSKFAEDGVSGARSGTFPRPSLREDAALWPHRVWIRRHPPPPEECAPPPPPPPRPGWPAVSVGDASHPLPLPHPHPHSLSEKGKLLLEPLS</sequence>
<evidence type="ECO:0000313" key="3">
    <source>
        <dbReference type="Ensembl" id="ENSCAFP00030039774.1"/>
    </source>
</evidence>
<dbReference type="InterPro" id="IPR024868">
    <property type="entry name" value="FJX1/FJ"/>
</dbReference>
<dbReference type="Ensembl" id="ENSCAFT00030045542.1">
    <property type="protein sequence ID" value="ENSCAFP00030039774.1"/>
    <property type="gene ID" value="ENSCAFG00030024743.1"/>
</dbReference>
<proteinExistence type="predicted"/>
<reference evidence="3" key="1">
    <citation type="submission" date="2019-03" db="EMBL/GenBank/DDBJ databases">
        <authorList>
            <person name="Warren W.C."/>
            <person name="Johnson G.S."/>
        </authorList>
    </citation>
    <scope>NUCLEOTIDE SEQUENCE [LARGE SCALE GENOMIC DNA]</scope>
    <source>
        <strain evidence="3">Basenji</strain>
    </source>
</reference>
<feature type="compositionally biased region" description="Low complexity" evidence="1">
    <location>
        <begin position="351"/>
        <end position="383"/>
    </location>
</feature>